<sequence length="229" mass="24630">MSDQPASSDVARVAIVDDDVLVRYALRYLIQPEPDIFVVAESSDGAGIMTIIDESACNVLLVDVNMRPLNGVAVAANVRRRYPEIRIVMMSSFYNDDFAKHALNAGADAFFTKTDAAAEIFRAIRGRSEALSGTARTLSAREFAIAELASRGLTNDQIARHMHLSTNTVKTYLSRIFKKVGARNRVDLTNHVRALTDPSAPRSGQGVGVGLDAGEGSGVDVGADETESD</sequence>
<evidence type="ECO:0000313" key="7">
    <source>
        <dbReference type="EMBL" id="SDC18533.1"/>
    </source>
</evidence>
<dbReference type="SUPFAM" id="SSF46894">
    <property type="entry name" value="C-terminal effector domain of the bipartite response regulators"/>
    <property type="match status" value="1"/>
</dbReference>
<dbReference type="PANTHER" id="PTHR43214">
    <property type="entry name" value="TWO-COMPONENT RESPONSE REGULATOR"/>
    <property type="match status" value="1"/>
</dbReference>
<dbReference type="InterPro" id="IPR039420">
    <property type="entry name" value="WalR-like"/>
</dbReference>
<feature type="compositionally biased region" description="Gly residues" evidence="4">
    <location>
        <begin position="205"/>
        <end position="219"/>
    </location>
</feature>
<dbReference type="InterPro" id="IPR016032">
    <property type="entry name" value="Sig_transdc_resp-reg_C-effctor"/>
</dbReference>
<keyword evidence="1 3" id="KW-0597">Phosphoprotein</keyword>
<dbReference type="CDD" id="cd17535">
    <property type="entry name" value="REC_NarL-like"/>
    <property type="match status" value="1"/>
</dbReference>
<dbReference type="InterPro" id="IPR011006">
    <property type="entry name" value="CheY-like_superfamily"/>
</dbReference>
<evidence type="ECO:0000256" key="1">
    <source>
        <dbReference type="ARBA" id="ARBA00022553"/>
    </source>
</evidence>
<protein>
    <submittedName>
        <fullName evidence="7">DNA-binding response regulator, NarL/FixJ family, contains REC and HTH domains</fullName>
    </submittedName>
</protein>
<dbReference type="GO" id="GO:0003677">
    <property type="term" value="F:DNA binding"/>
    <property type="evidence" value="ECO:0007669"/>
    <property type="project" value="UniProtKB-KW"/>
</dbReference>
<feature type="domain" description="Response regulatory" evidence="6">
    <location>
        <begin position="12"/>
        <end position="128"/>
    </location>
</feature>
<dbReference type="InterPro" id="IPR000792">
    <property type="entry name" value="Tscrpt_reg_LuxR_C"/>
</dbReference>
<accession>A0A1G6JII7</accession>
<dbReference type="Proteomes" id="UP000183203">
    <property type="component" value="Unassembled WGS sequence"/>
</dbReference>
<dbReference type="PRINTS" id="PR00038">
    <property type="entry name" value="HTHLUXR"/>
</dbReference>
<dbReference type="SUPFAM" id="SSF52172">
    <property type="entry name" value="CheY-like"/>
    <property type="match status" value="1"/>
</dbReference>
<dbReference type="Gene3D" id="3.40.50.2300">
    <property type="match status" value="1"/>
</dbReference>
<keyword evidence="2 7" id="KW-0238">DNA-binding</keyword>
<dbReference type="GO" id="GO:0006355">
    <property type="term" value="P:regulation of DNA-templated transcription"/>
    <property type="evidence" value="ECO:0007669"/>
    <property type="project" value="InterPro"/>
</dbReference>
<feature type="domain" description="HTH luxR-type" evidence="5">
    <location>
        <begin position="131"/>
        <end position="196"/>
    </location>
</feature>
<dbReference type="Pfam" id="PF00072">
    <property type="entry name" value="Response_reg"/>
    <property type="match status" value="1"/>
</dbReference>
<evidence type="ECO:0000259" key="6">
    <source>
        <dbReference type="PROSITE" id="PS50110"/>
    </source>
</evidence>
<dbReference type="InterPro" id="IPR001789">
    <property type="entry name" value="Sig_transdc_resp-reg_receiver"/>
</dbReference>
<dbReference type="SMART" id="SM00448">
    <property type="entry name" value="REC"/>
    <property type="match status" value="1"/>
</dbReference>
<dbReference type="AlphaFoldDB" id="A0A1G6JII7"/>
<organism evidence="7 8">
    <name type="scientific">Microbacterium enclense</name>
    <dbReference type="NCBI Taxonomy" id="993073"/>
    <lineage>
        <taxon>Bacteria</taxon>
        <taxon>Bacillati</taxon>
        <taxon>Actinomycetota</taxon>
        <taxon>Actinomycetes</taxon>
        <taxon>Micrococcales</taxon>
        <taxon>Microbacteriaceae</taxon>
        <taxon>Microbacterium</taxon>
    </lineage>
</organism>
<evidence type="ECO:0000256" key="4">
    <source>
        <dbReference type="SAM" id="MobiDB-lite"/>
    </source>
</evidence>
<reference evidence="7 8" key="1">
    <citation type="submission" date="2016-09" db="EMBL/GenBank/DDBJ databases">
        <authorList>
            <person name="Capua I."/>
            <person name="De Benedictis P."/>
            <person name="Joannis T."/>
            <person name="Lombin L.H."/>
            <person name="Cattoli G."/>
        </authorList>
    </citation>
    <scope>NUCLEOTIDE SEQUENCE [LARGE SCALE GENOMIC DNA]</scope>
    <source>
        <strain evidence="7 8">NIO-1002</strain>
    </source>
</reference>
<dbReference type="OrthoDB" id="3197423at2"/>
<name>A0A1G6JII7_9MICO</name>
<gene>
    <name evidence="7" type="ORF">SAMN05216418_1835</name>
</gene>
<evidence type="ECO:0000256" key="2">
    <source>
        <dbReference type="ARBA" id="ARBA00023125"/>
    </source>
</evidence>
<proteinExistence type="predicted"/>
<dbReference type="PROSITE" id="PS00622">
    <property type="entry name" value="HTH_LUXR_1"/>
    <property type="match status" value="1"/>
</dbReference>
<evidence type="ECO:0000259" key="5">
    <source>
        <dbReference type="PROSITE" id="PS50043"/>
    </source>
</evidence>
<dbReference type="GO" id="GO:0000160">
    <property type="term" value="P:phosphorelay signal transduction system"/>
    <property type="evidence" value="ECO:0007669"/>
    <property type="project" value="InterPro"/>
</dbReference>
<dbReference type="InterPro" id="IPR058245">
    <property type="entry name" value="NreC/VraR/RcsB-like_REC"/>
</dbReference>
<feature type="modified residue" description="4-aspartylphosphate" evidence="3">
    <location>
        <position position="63"/>
    </location>
</feature>
<dbReference type="EMBL" id="FMYG01000003">
    <property type="protein sequence ID" value="SDC18533.1"/>
    <property type="molecule type" value="Genomic_DNA"/>
</dbReference>
<dbReference type="PROSITE" id="PS50043">
    <property type="entry name" value="HTH_LUXR_2"/>
    <property type="match status" value="1"/>
</dbReference>
<dbReference type="SMART" id="SM00421">
    <property type="entry name" value="HTH_LUXR"/>
    <property type="match status" value="1"/>
</dbReference>
<evidence type="ECO:0000256" key="3">
    <source>
        <dbReference type="PROSITE-ProRule" id="PRU00169"/>
    </source>
</evidence>
<dbReference type="STRING" id="993073.AS029_07880"/>
<feature type="region of interest" description="Disordered" evidence="4">
    <location>
        <begin position="195"/>
        <end position="229"/>
    </location>
</feature>
<dbReference type="PROSITE" id="PS50110">
    <property type="entry name" value="RESPONSE_REGULATORY"/>
    <property type="match status" value="1"/>
</dbReference>
<dbReference type="CDD" id="cd06170">
    <property type="entry name" value="LuxR_C_like"/>
    <property type="match status" value="1"/>
</dbReference>
<dbReference type="Pfam" id="PF00196">
    <property type="entry name" value="GerE"/>
    <property type="match status" value="1"/>
</dbReference>
<evidence type="ECO:0000313" key="8">
    <source>
        <dbReference type="Proteomes" id="UP000183203"/>
    </source>
</evidence>